<proteinExistence type="predicted"/>
<evidence type="ECO:0000313" key="3">
    <source>
        <dbReference type="Proteomes" id="UP000472271"/>
    </source>
</evidence>
<keyword evidence="1" id="KW-0175">Coiled coil</keyword>
<protein>
    <submittedName>
        <fullName evidence="2">Uncharacterized protein</fullName>
    </submittedName>
</protein>
<dbReference type="Ensembl" id="ENSSORT00005046742.1">
    <property type="protein sequence ID" value="ENSSORP00005045587.1"/>
    <property type="gene ID" value="ENSSORG00005020945.1"/>
</dbReference>
<accession>A0A673BY51</accession>
<reference evidence="2" key="3">
    <citation type="submission" date="2025-09" db="UniProtKB">
        <authorList>
            <consortium name="Ensembl"/>
        </authorList>
    </citation>
    <scope>IDENTIFICATION</scope>
</reference>
<evidence type="ECO:0000313" key="2">
    <source>
        <dbReference type="Ensembl" id="ENSSORP00005045587.1"/>
    </source>
</evidence>
<sequence length="234" mass="26999">MSYRYSQILHDGDWKRNSIPSGRQLHRSPLVKDKTDNLDSCSGYLNADCVEPQGKPPKYHQVCMYSFIYLCIYLKPKMPSTFSASFGNILEAPNSMLKGMKGYRLTPEDEDFIKKLMIEKEVKKLQRDLEEVQKLLKREVMALEMSLASKDKVQAELNQVSCSEGLNLTQLWAKVIVEMTSPLTEVTDMDAKSLLAMLTKENIQRATEEKKLEIRRLEKMVKNKISFNNIIHLM</sequence>
<organism evidence="2 3">
    <name type="scientific">Sphaeramia orbicularis</name>
    <name type="common">orbiculate cardinalfish</name>
    <dbReference type="NCBI Taxonomy" id="375764"/>
    <lineage>
        <taxon>Eukaryota</taxon>
        <taxon>Metazoa</taxon>
        <taxon>Chordata</taxon>
        <taxon>Craniata</taxon>
        <taxon>Vertebrata</taxon>
        <taxon>Euteleostomi</taxon>
        <taxon>Actinopterygii</taxon>
        <taxon>Neopterygii</taxon>
        <taxon>Teleostei</taxon>
        <taxon>Neoteleostei</taxon>
        <taxon>Acanthomorphata</taxon>
        <taxon>Gobiaria</taxon>
        <taxon>Kurtiformes</taxon>
        <taxon>Apogonoidei</taxon>
        <taxon>Apogonidae</taxon>
        <taxon>Apogoninae</taxon>
        <taxon>Sphaeramia</taxon>
    </lineage>
</organism>
<dbReference type="AlphaFoldDB" id="A0A673BY51"/>
<evidence type="ECO:0000256" key="1">
    <source>
        <dbReference type="SAM" id="Coils"/>
    </source>
</evidence>
<name>A0A673BY51_9TELE</name>
<reference evidence="2" key="2">
    <citation type="submission" date="2025-08" db="UniProtKB">
        <authorList>
            <consortium name="Ensembl"/>
        </authorList>
    </citation>
    <scope>IDENTIFICATION</scope>
</reference>
<dbReference type="InParanoid" id="A0A673BY51"/>
<feature type="coiled-coil region" evidence="1">
    <location>
        <begin position="115"/>
        <end position="142"/>
    </location>
</feature>
<dbReference type="Proteomes" id="UP000472271">
    <property type="component" value="Chromosome 2"/>
</dbReference>
<keyword evidence="3" id="KW-1185">Reference proteome</keyword>
<reference evidence="2" key="1">
    <citation type="submission" date="2019-06" db="EMBL/GenBank/DDBJ databases">
        <authorList>
            <consortium name="Wellcome Sanger Institute Data Sharing"/>
        </authorList>
    </citation>
    <scope>NUCLEOTIDE SEQUENCE [LARGE SCALE GENOMIC DNA]</scope>
</reference>